<dbReference type="PANTHER" id="PTHR43908:SF3">
    <property type="entry name" value="AT29763P-RELATED"/>
    <property type="match status" value="1"/>
</dbReference>
<dbReference type="OrthoDB" id="9779889at2"/>
<feature type="coiled-coil region" evidence="3">
    <location>
        <begin position="136"/>
        <end position="191"/>
    </location>
</feature>
<dbReference type="SMART" id="SM00271">
    <property type="entry name" value="DnaJ"/>
    <property type="match status" value="1"/>
</dbReference>
<dbReference type="PRINTS" id="PR00625">
    <property type="entry name" value="JDOMAIN"/>
</dbReference>
<dbReference type="GO" id="GO:0071218">
    <property type="term" value="P:cellular response to misfolded protein"/>
    <property type="evidence" value="ECO:0007669"/>
    <property type="project" value="TreeGrafter"/>
</dbReference>
<dbReference type="GO" id="GO:0030544">
    <property type="term" value="F:Hsp70 protein binding"/>
    <property type="evidence" value="ECO:0007669"/>
    <property type="project" value="TreeGrafter"/>
</dbReference>
<dbReference type="PROSITE" id="PS50076">
    <property type="entry name" value="DNAJ_2"/>
    <property type="match status" value="1"/>
</dbReference>
<dbReference type="Pfam" id="PF00226">
    <property type="entry name" value="DnaJ"/>
    <property type="match status" value="1"/>
</dbReference>
<dbReference type="InterPro" id="IPR051100">
    <property type="entry name" value="DnaJ_subfamily_B/C"/>
</dbReference>
<feature type="domain" description="J" evidence="5">
    <location>
        <begin position="6"/>
        <end position="68"/>
    </location>
</feature>
<dbReference type="InterPro" id="IPR001623">
    <property type="entry name" value="DnaJ_domain"/>
</dbReference>
<evidence type="ECO:0000256" key="1">
    <source>
        <dbReference type="ARBA" id="ARBA00022705"/>
    </source>
</evidence>
<proteinExistence type="predicted"/>
<dbReference type="CDD" id="cd06257">
    <property type="entry name" value="DnaJ"/>
    <property type="match status" value="1"/>
</dbReference>
<dbReference type="SUPFAM" id="SSF46565">
    <property type="entry name" value="Chaperone J-domain"/>
    <property type="match status" value="1"/>
</dbReference>
<dbReference type="EMBL" id="VLKI01000005">
    <property type="protein sequence ID" value="TWH87496.1"/>
    <property type="molecule type" value="Genomic_DNA"/>
</dbReference>
<evidence type="ECO:0000256" key="4">
    <source>
        <dbReference type="SAM" id="Phobius"/>
    </source>
</evidence>
<evidence type="ECO:0000256" key="2">
    <source>
        <dbReference type="ARBA" id="ARBA00023016"/>
    </source>
</evidence>
<dbReference type="Gene3D" id="1.10.287.110">
    <property type="entry name" value="DnaJ domain"/>
    <property type="match status" value="1"/>
</dbReference>
<dbReference type="Proteomes" id="UP000318667">
    <property type="component" value="Unassembled WGS sequence"/>
</dbReference>
<evidence type="ECO:0000313" key="6">
    <source>
        <dbReference type="EMBL" id="TWH87496.1"/>
    </source>
</evidence>
<sequence>MKNIIDYYEVLGVSYYATSEEIKNAYRRKVKEVHPDKDRGNAEEFKFVKEAYDVLSNEEKRRLFNDILFKATNFNVLSKVSYTQEEPKEKHPPQPNIRQTNSNAKKWKILAIVLLVFSIGIISIGVWGLYYYERQIAEVDGEKNTIIQRLTEAENDNSVLDKRLEDVTKENMRLNEENVELSNELSGVLIEKEINSNLASNTNTEEVLSTNVEEIEGVFTQGSTKEHVKKIMGTPSSLNKMPLGGETWWYGGAAYINFDANGLVEGWTDISGDVLKVQ</sequence>
<reference evidence="6 7" key="1">
    <citation type="journal article" date="2015" name="Stand. Genomic Sci.">
        <title>Genomic Encyclopedia of Bacterial and Archaeal Type Strains, Phase III: the genomes of soil and plant-associated and newly described type strains.</title>
        <authorList>
            <person name="Whitman W.B."/>
            <person name="Woyke T."/>
            <person name="Klenk H.P."/>
            <person name="Zhou Y."/>
            <person name="Lilburn T.G."/>
            <person name="Beck B.J."/>
            <person name="De Vos P."/>
            <person name="Vandamme P."/>
            <person name="Eisen J.A."/>
            <person name="Garrity G."/>
            <person name="Hugenholtz P."/>
            <person name="Kyrpides N.C."/>
        </authorList>
    </citation>
    <scope>NUCLEOTIDE SEQUENCE [LARGE SCALE GENOMIC DNA]</scope>
    <source>
        <strain evidence="6 7">CGMCC 1.10115</strain>
    </source>
</reference>
<feature type="transmembrane region" description="Helical" evidence="4">
    <location>
        <begin position="109"/>
        <end position="132"/>
    </location>
</feature>
<gene>
    <name evidence="6" type="ORF">IQ19_02451</name>
</gene>
<dbReference type="PROSITE" id="PS00636">
    <property type="entry name" value="DNAJ_1"/>
    <property type="match status" value="1"/>
</dbReference>
<keyword evidence="4" id="KW-0472">Membrane</keyword>
<evidence type="ECO:0000256" key="3">
    <source>
        <dbReference type="SAM" id="Coils"/>
    </source>
</evidence>
<evidence type="ECO:0000313" key="7">
    <source>
        <dbReference type="Proteomes" id="UP000318667"/>
    </source>
</evidence>
<keyword evidence="4" id="KW-0812">Transmembrane</keyword>
<dbReference type="AlphaFoldDB" id="A0A562JWI6"/>
<name>A0A562JWI6_9BACI</name>
<comment type="caution">
    <text evidence="6">The sequence shown here is derived from an EMBL/GenBank/DDBJ whole genome shotgun (WGS) entry which is preliminary data.</text>
</comment>
<dbReference type="InterPro" id="IPR018253">
    <property type="entry name" value="DnaJ_domain_CS"/>
</dbReference>
<organism evidence="6 7">
    <name type="scientific">Cytobacillus oceanisediminis</name>
    <dbReference type="NCBI Taxonomy" id="665099"/>
    <lineage>
        <taxon>Bacteria</taxon>
        <taxon>Bacillati</taxon>
        <taxon>Bacillota</taxon>
        <taxon>Bacilli</taxon>
        <taxon>Bacillales</taxon>
        <taxon>Bacillaceae</taxon>
        <taxon>Cytobacillus</taxon>
    </lineage>
</organism>
<dbReference type="GO" id="GO:0006260">
    <property type="term" value="P:DNA replication"/>
    <property type="evidence" value="ECO:0007669"/>
    <property type="project" value="UniProtKB-KW"/>
</dbReference>
<dbReference type="PANTHER" id="PTHR43908">
    <property type="entry name" value="AT29763P-RELATED"/>
    <property type="match status" value="1"/>
</dbReference>
<keyword evidence="3" id="KW-0175">Coiled coil</keyword>
<keyword evidence="7" id="KW-1185">Reference proteome</keyword>
<dbReference type="InterPro" id="IPR036869">
    <property type="entry name" value="J_dom_sf"/>
</dbReference>
<keyword evidence="1" id="KW-0235">DNA replication</keyword>
<keyword evidence="4" id="KW-1133">Transmembrane helix</keyword>
<protein>
    <submittedName>
        <fullName evidence="6">DnaJ-like protein</fullName>
    </submittedName>
</protein>
<accession>A0A562JWI6</accession>
<evidence type="ECO:0000259" key="5">
    <source>
        <dbReference type="PROSITE" id="PS50076"/>
    </source>
</evidence>
<keyword evidence="2" id="KW-0346">Stress response</keyword>